<dbReference type="Pfam" id="PF02481">
    <property type="entry name" value="DNA_processg_A"/>
    <property type="match status" value="1"/>
</dbReference>
<protein>
    <submittedName>
        <fullName evidence="3">Rossmann fold nucleotide-binding protein Smf possibly involved in DNA uptake</fullName>
    </submittedName>
</protein>
<dbReference type="Gene3D" id="3.40.50.450">
    <property type="match status" value="1"/>
</dbReference>
<dbReference type="SUPFAM" id="SSF47781">
    <property type="entry name" value="RuvA domain 2-like"/>
    <property type="match status" value="1"/>
</dbReference>
<dbReference type="AlphaFoldDB" id="A0A6J4J3Z2"/>
<accession>A0A6J4J3Z2</accession>
<dbReference type="PANTHER" id="PTHR43022:SF1">
    <property type="entry name" value="PROTEIN SMF"/>
    <property type="match status" value="1"/>
</dbReference>
<proteinExistence type="inferred from homology"/>
<organism evidence="3">
    <name type="scientific">uncultured Chloroflexia bacterium</name>
    <dbReference type="NCBI Taxonomy" id="1672391"/>
    <lineage>
        <taxon>Bacteria</taxon>
        <taxon>Bacillati</taxon>
        <taxon>Chloroflexota</taxon>
        <taxon>Chloroflexia</taxon>
        <taxon>environmental samples</taxon>
    </lineage>
</organism>
<evidence type="ECO:0000256" key="1">
    <source>
        <dbReference type="ARBA" id="ARBA00006525"/>
    </source>
</evidence>
<feature type="domain" description="Smf/DprA SLOG" evidence="2">
    <location>
        <begin position="79"/>
        <end position="150"/>
    </location>
</feature>
<dbReference type="InterPro" id="IPR010994">
    <property type="entry name" value="RuvA_2-like"/>
</dbReference>
<dbReference type="PANTHER" id="PTHR43022">
    <property type="entry name" value="PROTEIN SMF"/>
    <property type="match status" value="1"/>
</dbReference>
<evidence type="ECO:0000313" key="3">
    <source>
        <dbReference type="EMBL" id="CAA9266414.1"/>
    </source>
</evidence>
<dbReference type="GO" id="GO:0009294">
    <property type="term" value="P:DNA-mediated transformation"/>
    <property type="evidence" value="ECO:0007669"/>
    <property type="project" value="InterPro"/>
</dbReference>
<dbReference type="InterPro" id="IPR057666">
    <property type="entry name" value="DrpA_SLOG"/>
</dbReference>
<dbReference type="InterPro" id="IPR003488">
    <property type="entry name" value="DprA"/>
</dbReference>
<evidence type="ECO:0000259" key="2">
    <source>
        <dbReference type="Pfam" id="PF02481"/>
    </source>
</evidence>
<dbReference type="EMBL" id="CADCTK010000595">
    <property type="protein sequence ID" value="CAA9266414.1"/>
    <property type="molecule type" value="Genomic_DNA"/>
</dbReference>
<dbReference type="SUPFAM" id="SSF102405">
    <property type="entry name" value="MCP/YpsA-like"/>
    <property type="match status" value="1"/>
</dbReference>
<reference evidence="3" key="1">
    <citation type="submission" date="2020-02" db="EMBL/GenBank/DDBJ databases">
        <authorList>
            <person name="Meier V. D."/>
        </authorList>
    </citation>
    <scope>NUCLEOTIDE SEQUENCE</scope>
    <source>
        <strain evidence="3">AVDCRST_MAG26</strain>
    </source>
</reference>
<gene>
    <name evidence="3" type="ORF">AVDCRST_MAG26-2586</name>
</gene>
<name>A0A6J4J3Z2_9CHLR</name>
<sequence>MDNTLYYLGFNLVNGIGPARLDRLVSAFGSLQSAWHAPAADLMLAGLDGRTVEALLKVRRTRDLQMEYSRILAAGVRPISRDDPAYPALLRELVNGPPLLYVRGTLAESDRWALAVVGTRGATTYGRDATRKLVADLVAAGVTIVSKLARQKCAANVLSTTGYHLTFASDRAN</sequence>
<comment type="similarity">
    <text evidence="1">Belongs to the DprA/Smf family.</text>
</comment>